<evidence type="ECO:0000313" key="3">
    <source>
        <dbReference type="Proteomes" id="UP000748531"/>
    </source>
</evidence>
<sequence length="98" mass="10770">MHEEFGNTRSAVSRGFQMVTEDLLGTTHTQSEAELLGYKRPVVVVGNVLRQIPPTVVAPLVTECELLMERQSVDLFKSNRNSGNLPNCPSVSNQSDTP</sequence>
<comment type="caution">
    <text evidence="2">The sequence shown here is derived from an EMBL/GenBank/DDBJ whole genome shotgun (WGS) entry which is preliminary data.</text>
</comment>
<dbReference type="OrthoDB" id="6277944at2759"/>
<dbReference type="AlphaFoldDB" id="A0A8J4SUL3"/>
<protein>
    <submittedName>
        <fullName evidence="2">Uncharacterized protein</fullName>
    </submittedName>
</protein>
<accession>A0A8J4SUL3</accession>
<name>A0A8J4SUL3_9TREM</name>
<evidence type="ECO:0000313" key="2">
    <source>
        <dbReference type="EMBL" id="KAF5396725.1"/>
    </source>
</evidence>
<feature type="compositionally biased region" description="Polar residues" evidence="1">
    <location>
        <begin position="78"/>
        <end position="98"/>
    </location>
</feature>
<dbReference type="EMBL" id="LUCH01007486">
    <property type="protein sequence ID" value="KAF5396725.1"/>
    <property type="molecule type" value="Genomic_DNA"/>
</dbReference>
<keyword evidence="3" id="KW-1185">Reference proteome</keyword>
<dbReference type="Proteomes" id="UP000748531">
    <property type="component" value="Unassembled WGS sequence"/>
</dbReference>
<evidence type="ECO:0000256" key="1">
    <source>
        <dbReference type="SAM" id="MobiDB-lite"/>
    </source>
</evidence>
<feature type="region of interest" description="Disordered" evidence="1">
    <location>
        <begin position="77"/>
        <end position="98"/>
    </location>
</feature>
<reference evidence="2" key="1">
    <citation type="submission" date="2019-05" db="EMBL/GenBank/DDBJ databases">
        <title>Annotation for the trematode Paragonimus heterotremus.</title>
        <authorList>
            <person name="Choi Y.-J."/>
        </authorList>
    </citation>
    <scope>NUCLEOTIDE SEQUENCE</scope>
    <source>
        <strain evidence="2">LC</strain>
    </source>
</reference>
<gene>
    <name evidence="2" type="ORF">PHET_10410</name>
</gene>
<organism evidence="2 3">
    <name type="scientific">Paragonimus heterotremus</name>
    <dbReference type="NCBI Taxonomy" id="100268"/>
    <lineage>
        <taxon>Eukaryota</taxon>
        <taxon>Metazoa</taxon>
        <taxon>Spiralia</taxon>
        <taxon>Lophotrochozoa</taxon>
        <taxon>Platyhelminthes</taxon>
        <taxon>Trematoda</taxon>
        <taxon>Digenea</taxon>
        <taxon>Plagiorchiida</taxon>
        <taxon>Troglotremata</taxon>
        <taxon>Troglotrematidae</taxon>
        <taxon>Paragonimus</taxon>
    </lineage>
</organism>
<proteinExistence type="predicted"/>